<proteinExistence type="predicted"/>
<dbReference type="AlphaFoldDB" id="A0A0B5EV58"/>
<dbReference type="KEGG" id="sals:SLNWT_1571"/>
<gene>
    <name evidence="2" type="ORF">SLNWT_1571</name>
</gene>
<evidence type="ECO:0000256" key="1">
    <source>
        <dbReference type="SAM" id="MobiDB-lite"/>
    </source>
</evidence>
<protein>
    <submittedName>
        <fullName evidence="2">Uncharacterized protein</fullName>
    </submittedName>
</protein>
<dbReference type="EMBL" id="CP010519">
    <property type="protein sequence ID" value="AJE81947.1"/>
    <property type="molecule type" value="Genomic_DNA"/>
</dbReference>
<evidence type="ECO:0000313" key="2">
    <source>
        <dbReference type="EMBL" id="AJE81947.1"/>
    </source>
</evidence>
<sequence>MLIAISTYFRLARYRTAQGIPYGTSCGVAGQPPSSAAERLLSSMSRRRAAVSSGPLTLKARGNARRRIAESRQTGAGCTYAPRPGSVPR</sequence>
<evidence type="ECO:0000313" key="3">
    <source>
        <dbReference type="Proteomes" id="UP000031523"/>
    </source>
</evidence>
<reference evidence="2 3" key="1">
    <citation type="submission" date="2015-01" db="EMBL/GenBank/DDBJ databases">
        <title>Enhanced salinomycin production by adjusting the supply of polyketide extender units in Streptomyce albus DSM 41398.</title>
        <authorList>
            <person name="Lu C."/>
        </authorList>
    </citation>
    <scope>NUCLEOTIDE SEQUENCE [LARGE SCALE GENOMIC DNA]</scope>
    <source>
        <strain evidence="3">ATCC 21838 / DSM 41398 / FERM P-419 / JCM 4703 / NBRC 107858</strain>
    </source>
</reference>
<organism evidence="2 3">
    <name type="scientific">Streptomyces albus (strain ATCC 21838 / DSM 41398 / FERM P-419 / JCM 4703 / NBRC 107858)</name>
    <dbReference type="NCBI Taxonomy" id="1081613"/>
    <lineage>
        <taxon>Bacteria</taxon>
        <taxon>Bacillati</taxon>
        <taxon>Actinomycetota</taxon>
        <taxon>Actinomycetes</taxon>
        <taxon>Kitasatosporales</taxon>
        <taxon>Streptomycetaceae</taxon>
        <taxon>Streptomyces</taxon>
    </lineage>
</organism>
<dbReference type="Proteomes" id="UP000031523">
    <property type="component" value="Chromosome"/>
</dbReference>
<name>A0A0B5EV58_STRA4</name>
<feature type="region of interest" description="Disordered" evidence="1">
    <location>
        <begin position="63"/>
        <end position="89"/>
    </location>
</feature>
<keyword evidence="3" id="KW-1185">Reference proteome</keyword>
<accession>A0A0B5EV58</accession>